<proteinExistence type="predicted"/>
<evidence type="ECO:0000313" key="2">
    <source>
        <dbReference type="Proteomes" id="UP000789525"/>
    </source>
</evidence>
<keyword evidence="2" id="KW-1185">Reference proteome</keyword>
<protein>
    <submittedName>
        <fullName evidence="1">4809_t:CDS:1</fullName>
    </submittedName>
</protein>
<sequence length="72" mass="7597">HGAPVPSLDSQNLEPGSPSSPFLDLAGAIGHTTLPAGKYLASHHSLPQDSQKSSPQAFINPYIILTIGYQKM</sequence>
<organism evidence="1 2">
    <name type="scientific">Acaulospora colombiana</name>
    <dbReference type="NCBI Taxonomy" id="27376"/>
    <lineage>
        <taxon>Eukaryota</taxon>
        <taxon>Fungi</taxon>
        <taxon>Fungi incertae sedis</taxon>
        <taxon>Mucoromycota</taxon>
        <taxon>Glomeromycotina</taxon>
        <taxon>Glomeromycetes</taxon>
        <taxon>Diversisporales</taxon>
        <taxon>Acaulosporaceae</taxon>
        <taxon>Acaulospora</taxon>
    </lineage>
</organism>
<feature type="non-terminal residue" evidence="1">
    <location>
        <position position="1"/>
    </location>
</feature>
<gene>
    <name evidence="1" type="ORF">ACOLOM_LOCUS14257</name>
</gene>
<evidence type="ECO:0000313" key="1">
    <source>
        <dbReference type="EMBL" id="CAG8779474.1"/>
    </source>
</evidence>
<reference evidence="1" key="1">
    <citation type="submission" date="2021-06" db="EMBL/GenBank/DDBJ databases">
        <authorList>
            <person name="Kallberg Y."/>
            <person name="Tangrot J."/>
            <person name="Rosling A."/>
        </authorList>
    </citation>
    <scope>NUCLEOTIDE SEQUENCE</scope>
    <source>
        <strain evidence="1">CL356</strain>
    </source>
</reference>
<accession>A0ACA9R7A4</accession>
<dbReference type="Proteomes" id="UP000789525">
    <property type="component" value="Unassembled WGS sequence"/>
</dbReference>
<name>A0ACA9R7A4_9GLOM</name>
<dbReference type="EMBL" id="CAJVPT010070532">
    <property type="protein sequence ID" value="CAG8779474.1"/>
    <property type="molecule type" value="Genomic_DNA"/>
</dbReference>
<feature type="non-terminal residue" evidence="1">
    <location>
        <position position="72"/>
    </location>
</feature>
<comment type="caution">
    <text evidence="1">The sequence shown here is derived from an EMBL/GenBank/DDBJ whole genome shotgun (WGS) entry which is preliminary data.</text>
</comment>